<evidence type="ECO:0000256" key="1">
    <source>
        <dbReference type="ARBA" id="ARBA00022723"/>
    </source>
</evidence>
<proteinExistence type="predicted"/>
<reference evidence="6" key="1">
    <citation type="submission" date="2006-10" db="EMBL/GenBank/DDBJ databases">
        <authorList>
            <person name="Amadeo P."/>
            <person name="Zhao Q."/>
            <person name="Wortman J."/>
            <person name="Fraser-Liggett C."/>
            <person name="Carlton J."/>
        </authorList>
    </citation>
    <scope>NUCLEOTIDE SEQUENCE</scope>
    <source>
        <strain evidence="6">G3</strain>
    </source>
</reference>
<name>A2DFE9_TRIV3</name>
<dbReference type="SMART" id="SM00064">
    <property type="entry name" value="FYVE"/>
    <property type="match status" value="1"/>
</dbReference>
<dbReference type="AlphaFoldDB" id="A2DFE9"/>
<dbReference type="EMBL" id="DS113194">
    <property type="protein sequence ID" value="EAY20877.1"/>
    <property type="molecule type" value="Genomic_DNA"/>
</dbReference>
<dbReference type="Proteomes" id="UP000001542">
    <property type="component" value="Unassembled WGS sequence"/>
</dbReference>
<dbReference type="SMR" id="A2DFE9"/>
<keyword evidence="7" id="KW-1185">Reference proteome</keyword>
<reference evidence="6" key="2">
    <citation type="journal article" date="2007" name="Science">
        <title>Draft genome sequence of the sexually transmitted pathogen Trichomonas vaginalis.</title>
        <authorList>
            <person name="Carlton J.M."/>
            <person name="Hirt R.P."/>
            <person name="Silva J.C."/>
            <person name="Delcher A.L."/>
            <person name="Schatz M."/>
            <person name="Zhao Q."/>
            <person name="Wortman J.R."/>
            <person name="Bidwell S.L."/>
            <person name="Alsmark U.C.M."/>
            <person name="Besteiro S."/>
            <person name="Sicheritz-Ponten T."/>
            <person name="Noel C.J."/>
            <person name="Dacks J.B."/>
            <person name="Foster P.G."/>
            <person name="Simillion C."/>
            <person name="Van de Peer Y."/>
            <person name="Miranda-Saavedra D."/>
            <person name="Barton G.J."/>
            <person name="Westrop G.D."/>
            <person name="Mueller S."/>
            <person name="Dessi D."/>
            <person name="Fiori P.L."/>
            <person name="Ren Q."/>
            <person name="Paulsen I."/>
            <person name="Zhang H."/>
            <person name="Bastida-Corcuera F.D."/>
            <person name="Simoes-Barbosa A."/>
            <person name="Brown M.T."/>
            <person name="Hayes R.D."/>
            <person name="Mukherjee M."/>
            <person name="Okumura C.Y."/>
            <person name="Schneider R."/>
            <person name="Smith A.J."/>
            <person name="Vanacova S."/>
            <person name="Villalvazo M."/>
            <person name="Haas B.J."/>
            <person name="Pertea M."/>
            <person name="Feldblyum T.V."/>
            <person name="Utterback T.R."/>
            <person name="Shu C.L."/>
            <person name="Osoegawa K."/>
            <person name="de Jong P.J."/>
            <person name="Hrdy I."/>
            <person name="Horvathova L."/>
            <person name="Zubacova Z."/>
            <person name="Dolezal P."/>
            <person name="Malik S.B."/>
            <person name="Logsdon J.M. Jr."/>
            <person name="Henze K."/>
            <person name="Gupta A."/>
            <person name="Wang C.C."/>
            <person name="Dunne R.L."/>
            <person name="Upcroft J.A."/>
            <person name="Upcroft P."/>
            <person name="White O."/>
            <person name="Salzberg S.L."/>
            <person name="Tang P."/>
            <person name="Chiu C.-H."/>
            <person name="Lee Y.-S."/>
            <person name="Embley T.M."/>
            <person name="Coombs G.H."/>
            <person name="Mottram J.C."/>
            <person name="Tachezy J."/>
            <person name="Fraser-Liggett C.M."/>
            <person name="Johnson P.J."/>
        </authorList>
    </citation>
    <scope>NUCLEOTIDE SEQUENCE [LARGE SCALE GENOMIC DNA]</scope>
    <source>
        <strain evidence="6">G3</strain>
    </source>
</reference>
<dbReference type="VEuPathDB" id="TrichDB:TVAGG3_0565140"/>
<dbReference type="InterPro" id="IPR051765">
    <property type="entry name" value="PH_domain-containing_F"/>
</dbReference>
<dbReference type="VEuPathDB" id="TrichDB:TVAG_437010"/>
<evidence type="ECO:0000313" key="7">
    <source>
        <dbReference type="Proteomes" id="UP000001542"/>
    </source>
</evidence>
<dbReference type="PROSITE" id="PS50178">
    <property type="entry name" value="ZF_FYVE"/>
    <property type="match status" value="1"/>
</dbReference>
<dbReference type="OrthoDB" id="70570at2759"/>
<evidence type="ECO:0000256" key="4">
    <source>
        <dbReference type="PROSITE-ProRule" id="PRU00091"/>
    </source>
</evidence>
<sequence>MTTQPEVKTNTPNGLLNEFTDRLNILSSHTTQITGRLYKSIKTKVTPGKNEPFIPMIRILKKLESNFTEFGIKLKEAAMTNSQNFASKLSIALDVTPDLLESSMKYCQRYHKHWKAIAQQRLANKEIEEIITSFEKEKQMSFNTIFVEPLYFINKLDSFLENAIKVCPSSVVENAAMDTCLRFIVSETTRMKIMYPELDEIQAIRDLNAQAEIKLVNEDPRRLFVTFDLTKFSRKTQDPRTIILLSDYLMIGERSGSNKFKNLRSYPKGEFQIVDVPDQNVFKNSVDILTTDKSFRGNMKSSSDKEKLMEAVRNLHSFYYPIYSTIDNDKFAPVWIPDDLVTNCQICNSKFTFINRRHHCRVCGACICSECAKKVSLPQFEGKQEKVCVNCIKKINKTS</sequence>
<organism evidence="6 7">
    <name type="scientific">Trichomonas vaginalis (strain ATCC PRA-98 / G3)</name>
    <dbReference type="NCBI Taxonomy" id="412133"/>
    <lineage>
        <taxon>Eukaryota</taxon>
        <taxon>Metamonada</taxon>
        <taxon>Parabasalia</taxon>
        <taxon>Trichomonadida</taxon>
        <taxon>Trichomonadidae</taxon>
        <taxon>Trichomonas</taxon>
    </lineage>
</organism>
<dbReference type="KEGG" id="tva:5466422"/>
<dbReference type="Pfam" id="PF01363">
    <property type="entry name" value="FYVE"/>
    <property type="match status" value="1"/>
</dbReference>
<keyword evidence="3" id="KW-0862">Zinc</keyword>
<gene>
    <name evidence="6" type="ORF">TVAG_437010</name>
</gene>
<dbReference type="RefSeq" id="XP_001581863.1">
    <property type="nucleotide sequence ID" value="XM_001581813.1"/>
</dbReference>
<dbReference type="GO" id="GO:0008270">
    <property type="term" value="F:zinc ion binding"/>
    <property type="evidence" value="ECO:0007669"/>
    <property type="project" value="UniProtKB-KW"/>
</dbReference>
<evidence type="ECO:0000313" key="6">
    <source>
        <dbReference type="EMBL" id="EAY20877.1"/>
    </source>
</evidence>
<dbReference type="PANTHER" id="PTHR46280">
    <property type="entry name" value="PLECKSTRIN HOMOLOGY DOMAIN-CONTAINING FAMILY F MEMBER 2-RELATED"/>
    <property type="match status" value="1"/>
</dbReference>
<dbReference type="SUPFAM" id="SSF50729">
    <property type="entry name" value="PH domain-like"/>
    <property type="match status" value="1"/>
</dbReference>
<dbReference type="InterPro" id="IPR000306">
    <property type="entry name" value="Znf_FYVE"/>
</dbReference>
<dbReference type="InterPro" id="IPR013083">
    <property type="entry name" value="Znf_RING/FYVE/PHD"/>
</dbReference>
<keyword evidence="2 4" id="KW-0863">Zinc-finger</keyword>
<dbReference type="InterPro" id="IPR017455">
    <property type="entry name" value="Znf_FYVE-rel"/>
</dbReference>
<evidence type="ECO:0000256" key="3">
    <source>
        <dbReference type="ARBA" id="ARBA00022833"/>
    </source>
</evidence>
<accession>A2DFE9</accession>
<dbReference type="STRING" id="5722.A2DFE9"/>
<protein>
    <submittedName>
        <fullName evidence="6">FYVE zinc finger family protein</fullName>
    </submittedName>
</protein>
<evidence type="ECO:0000256" key="2">
    <source>
        <dbReference type="ARBA" id="ARBA00022771"/>
    </source>
</evidence>
<dbReference type="InterPro" id="IPR011993">
    <property type="entry name" value="PH-like_dom_sf"/>
</dbReference>
<dbReference type="PANTHER" id="PTHR46280:SF3">
    <property type="entry name" value="PLECKSTRIN HOMOLOGY DOMAIN-CONTAINING FAMILY F MEMBER 1 HOMOLOG"/>
    <property type="match status" value="1"/>
</dbReference>
<evidence type="ECO:0000259" key="5">
    <source>
        <dbReference type="PROSITE" id="PS50178"/>
    </source>
</evidence>
<dbReference type="Gene3D" id="3.30.40.10">
    <property type="entry name" value="Zinc/RING finger domain, C3HC4 (zinc finger)"/>
    <property type="match status" value="1"/>
</dbReference>
<dbReference type="InParanoid" id="A2DFE9"/>
<dbReference type="SUPFAM" id="SSF57903">
    <property type="entry name" value="FYVE/PHD zinc finger"/>
    <property type="match status" value="1"/>
</dbReference>
<feature type="domain" description="FYVE-type" evidence="5">
    <location>
        <begin position="338"/>
        <end position="396"/>
    </location>
</feature>
<keyword evidence="1" id="KW-0479">Metal-binding</keyword>
<dbReference type="InterPro" id="IPR011011">
    <property type="entry name" value="Znf_FYVE_PHD"/>
</dbReference>
<dbReference type="eggNOG" id="KOG1729">
    <property type="taxonomic scope" value="Eukaryota"/>
</dbReference>
<dbReference type="Gene3D" id="2.30.29.30">
    <property type="entry name" value="Pleckstrin-homology domain (PH domain)/Phosphotyrosine-binding domain (PTB)"/>
    <property type="match status" value="1"/>
</dbReference>